<keyword evidence="5 6" id="KW-0482">Metalloprotease</keyword>
<dbReference type="InterPro" id="IPR045090">
    <property type="entry name" value="Pept_M3A_M3B"/>
</dbReference>
<dbReference type="Gene3D" id="1.20.140.70">
    <property type="entry name" value="Oligopeptidase f, N-terminal domain"/>
    <property type="match status" value="1"/>
</dbReference>
<evidence type="ECO:0000256" key="2">
    <source>
        <dbReference type="ARBA" id="ARBA00022723"/>
    </source>
</evidence>
<keyword evidence="2 6" id="KW-0479">Metal-binding</keyword>
<evidence type="ECO:0000256" key="6">
    <source>
        <dbReference type="RuleBase" id="RU368091"/>
    </source>
</evidence>
<dbReference type="Proteomes" id="UP001595916">
    <property type="component" value="Unassembled WGS sequence"/>
</dbReference>
<sequence>MKKRSEIQENLKWDLSRLYKSQAEYEEALKKCQTMAKNIKEEYKGKICTADIAGRCLEKYNELLILIDHVSHYAELSVAVDMTDAENQKREIDFDNKAAEIFSGIKFVEEEISKLDKDTLEELNRSYPQFSVFVEAILRRKPYMLEPKIEELLETISPVLESNYRGYEVTKMSDISFPDIEVDGKTYPNSYVLFENEYQYSSDTALRREASKQFYKEIDKYKNTTAHYYQSHLQKEKAISDLRGYSSIFDYLLMEQNVTKDLYDRQIDVIMKELAPHMRKYASLIKKEYNLDKMTFADLKVPLDTSFEPEISIEESKEYIEGALSLLGKDYLDMIMKSYDERWVDYAQNIGKSTGGFCASPYGKKSYILLSWTGMLGEIFTLVHEFGHAGHFILAQEHNSYLNTEPSLYFIEAPSTMNELLLIQYLLKKYENDPKMKRWVLSNMIANTYFHNFVTHLLEAAYQREVYKIIDAGGSVQAEELSAIKRKVLEDFWGDEIEIEEGAELTWMRQPHYYMGLYPYTYSAGLTIGTQMSRKIAEQGQKAADGWLEVLKSGGTKNPIELAKMVGIDITTEQPLRDTIAFIGSAIDEIEALTDQLRQ</sequence>
<evidence type="ECO:0000256" key="5">
    <source>
        <dbReference type="ARBA" id="ARBA00023049"/>
    </source>
</evidence>
<proteinExistence type="inferred from homology"/>
<dbReference type="SUPFAM" id="SSF55486">
    <property type="entry name" value="Metalloproteases ('zincins'), catalytic domain"/>
    <property type="match status" value="1"/>
</dbReference>
<keyword evidence="3 6" id="KW-0378">Hydrolase</keyword>
<gene>
    <name evidence="9" type="primary">pepF</name>
    <name evidence="9" type="ORF">ACFO4R_06600</name>
</gene>
<comment type="similarity">
    <text evidence="6">Belongs to the peptidase M3B family.</text>
</comment>
<dbReference type="InterPro" id="IPR034009">
    <property type="entry name" value="M3B_PepF_4"/>
</dbReference>
<dbReference type="Pfam" id="PF08439">
    <property type="entry name" value="Peptidase_M3_N"/>
    <property type="match status" value="1"/>
</dbReference>
<evidence type="ECO:0000256" key="1">
    <source>
        <dbReference type="ARBA" id="ARBA00022670"/>
    </source>
</evidence>
<evidence type="ECO:0000259" key="8">
    <source>
        <dbReference type="Pfam" id="PF08439"/>
    </source>
</evidence>
<keyword evidence="10" id="KW-1185">Reference proteome</keyword>
<dbReference type="Gene3D" id="1.10.1370.20">
    <property type="entry name" value="Oligoendopeptidase f, C-terminal domain"/>
    <property type="match status" value="1"/>
</dbReference>
<dbReference type="RefSeq" id="WP_379788267.1">
    <property type="nucleotide sequence ID" value="NZ_JBHSHL010000022.1"/>
</dbReference>
<dbReference type="InterPro" id="IPR013647">
    <property type="entry name" value="OligopepF_N_dom"/>
</dbReference>
<name>A0ABV9QM61_9FIRM</name>
<protein>
    <recommendedName>
        <fullName evidence="6">Oligopeptidase F</fullName>
        <ecNumber evidence="6">3.4.24.-</ecNumber>
    </recommendedName>
</protein>
<dbReference type="InterPro" id="IPR001567">
    <property type="entry name" value="Pept_M3A_M3B_dom"/>
</dbReference>
<comment type="cofactor">
    <cofactor evidence="6">
        <name>Zn(2+)</name>
        <dbReference type="ChEBI" id="CHEBI:29105"/>
    </cofactor>
    <text evidence="6">Binds 1 zinc ion.</text>
</comment>
<organism evidence="9 10">
    <name type="scientific">Filifactor villosus</name>
    <dbReference type="NCBI Taxonomy" id="29374"/>
    <lineage>
        <taxon>Bacteria</taxon>
        <taxon>Bacillati</taxon>
        <taxon>Bacillota</taxon>
        <taxon>Clostridia</taxon>
        <taxon>Peptostreptococcales</taxon>
        <taxon>Filifactoraceae</taxon>
        <taxon>Filifactor</taxon>
    </lineage>
</organism>
<keyword evidence="4 6" id="KW-0862">Zinc</keyword>
<dbReference type="Pfam" id="PF01432">
    <property type="entry name" value="Peptidase_M3"/>
    <property type="match status" value="1"/>
</dbReference>
<comment type="caution">
    <text evidence="9">The sequence shown here is derived from an EMBL/GenBank/DDBJ whole genome shotgun (WGS) entry which is preliminary data.</text>
</comment>
<accession>A0ABV9QM61</accession>
<feature type="domain" description="Peptidase M3A/M3B catalytic" evidence="7">
    <location>
        <begin position="198"/>
        <end position="580"/>
    </location>
</feature>
<dbReference type="PANTHER" id="PTHR11804">
    <property type="entry name" value="PROTEASE M3 THIMET OLIGOPEPTIDASE-RELATED"/>
    <property type="match status" value="1"/>
</dbReference>
<feature type="domain" description="Oligopeptidase F N-terminal" evidence="8">
    <location>
        <begin position="111"/>
        <end position="177"/>
    </location>
</feature>
<dbReference type="InterPro" id="IPR004438">
    <property type="entry name" value="Peptidase_M3B"/>
</dbReference>
<keyword evidence="1 6" id="KW-0645">Protease</keyword>
<evidence type="ECO:0000313" key="10">
    <source>
        <dbReference type="Proteomes" id="UP001595916"/>
    </source>
</evidence>
<dbReference type="InterPro" id="IPR042088">
    <property type="entry name" value="OligoPept_F_C"/>
</dbReference>
<reference evidence="10" key="1">
    <citation type="journal article" date="2019" name="Int. J. Syst. Evol. Microbiol.">
        <title>The Global Catalogue of Microorganisms (GCM) 10K type strain sequencing project: providing services to taxonomists for standard genome sequencing and annotation.</title>
        <authorList>
            <consortium name="The Broad Institute Genomics Platform"/>
            <consortium name="The Broad Institute Genome Sequencing Center for Infectious Disease"/>
            <person name="Wu L."/>
            <person name="Ma J."/>
        </authorList>
    </citation>
    <scope>NUCLEOTIDE SEQUENCE [LARGE SCALE GENOMIC DNA]</scope>
    <source>
        <strain evidence="10">CCUG 46385</strain>
    </source>
</reference>
<comment type="function">
    <text evidence="6">Has oligopeptidase activity and degrades a variety of small bioactive peptides.</text>
</comment>
<dbReference type="EC" id="3.4.24.-" evidence="6"/>
<evidence type="ECO:0000313" key="9">
    <source>
        <dbReference type="EMBL" id="MFC4804751.1"/>
    </source>
</evidence>
<evidence type="ECO:0000259" key="7">
    <source>
        <dbReference type="Pfam" id="PF01432"/>
    </source>
</evidence>
<dbReference type="CDD" id="cd09609">
    <property type="entry name" value="M3B_PepF"/>
    <property type="match status" value="1"/>
</dbReference>
<evidence type="ECO:0000256" key="4">
    <source>
        <dbReference type="ARBA" id="ARBA00022833"/>
    </source>
</evidence>
<dbReference type="NCBIfam" id="TIGR00181">
    <property type="entry name" value="pepF"/>
    <property type="match status" value="1"/>
</dbReference>
<dbReference type="PANTHER" id="PTHR11804:SF45">
    <property type="entry name" value="SIMILAR TO OLIGOENDOPEPTIDASE"/>
    <property type="match status" value="1"/>
</dbReference>
<dbReference type="EMBL" id="JBHSHL010000022">
    <property type="protein sequence ID" value="MFC4804751.1"/>
    <property type="molecule type" value="Genomic_DNA"/>
</dbReference>
<evidence type="ECO:0000256" key="3">
    <source>
        <dbReference type="ARBA" id="ARBA00022801"/>
    </source>
</evidence>